<protein>
    <submittedName>
        <fullName evidence="1">27525_t:CDS:1</fullName>
    </submittedName>
</protein>
<accession>A0ACA9MR61</accession>
<dbReference type="Proteomes" id="UP000789920">
    <property type="component" value="Unassembled WGS sequence"/>
</dbReference>
<name>A0ACA9MR61_9GLOM</name>
<organism evidence="1 2">
    <name type="scientific">Racocetra persica</name>
    <dbReference type="NCBI Taxonomy" id="160502"/>
    <lineage>
        <taxon>Eukaryota</taxon>
        <taxon>Fungi</taxon>
        <taxon>Fungi incertae sedis</taxon>
        <taxon>Mucoromycota</taxon>
        <taxon>Glomeromycotina</taxon>
        <taxon>Glomeromycetes</taxon>
        <taxon>Diversisporales</taxon>
        <taxon>Gigasporaceae</taxon>
        <taxon>Racocetra</taxon>
    </lineage>
</organism>
<comment type="caution">
    <text evidence="1">The sequence shown here is derived from an EMBL/GenBank/DDBJ whole genome shotgun (WGS) entry which is preliminary data.</text>
</comment>
<keyword evidence="2" id="KW-1185">Reference proteome</keyword>
<evidence type="ECO:0000313" key="2">
    <source>
        <dbReference type="Proteomes" id="UP000789920"/>
    </source>
</evidence>
<proteinExistence type="predicted"/>
<evidence type="ECO:0000313" key="1">
    <source>
        <dbReference type="EMBL" id="CAG8592890.1"/>
    </source>
</evidence>
<gene>
    <name evidence="1" type="ORF">RPERSI_LOCUS5612</name>
</gene>
<sequence length="61" mass="7198">ILVKKIYCSTCVRRQFQELMMMTVPRSGPTWPSNQQEYRLVKSPPQELHKLVKTTKSSKLF</sequence>
<dbReference type="EMBL" id="CAJVQC010008463">
    <property type="protein sequence ID" value="CAG8592890.1"/>
    <property type="molecule type" value="Genomic_DNA"/>
</dbReference>
<reference evidence="1" key="1">
    <citation type="submission" date="2021-06" db="EMBL/GenBank/DDBJ databases">
        <authorList>
            <person name="Kallberg Y."/>
            <person name="Tangrot J."/>
            <person name="Rosling A."/>
        </authorList>
    </citation>
    <scope>NUCLEOTIDE SEQUENCE</scope>
    <source>
        <strain evidence="1">MA461A</strain>
    </source>
</reference>
<feature type="non-terminal residue" evidence="1">
    <location>
        <position position="1"/>
    </location>
</feature>